<keyword evidence="3" id="KW-0808">Transferase</keyword>
<dbReference type="SUPFAM" id="SSF53756">
    <property type="entry name" value="UDP-Glycosyltransferase/glycogen phosphorylase"/>
    <property type="match status" value="1"/>
</dbReference>
<organism evidence="6 7">
    <name type="scientific">Leptidea sinapis</name>
    <dbReference type="NCBI Taxonomy" id="189913"/>
    <lineage>
        <taxon>Eukaryota</taxon>
        <taxon>Metazoa</taxon>
        <taxon>Ecdysozoa</taxon>
        <taxon>Arthropoda</taxon>
        <taxon>Hexapoda</taxon>
        <taxon>Insecta</taxon>
        <taxon>Pterygota</taxon>
        <taxon>Neoptera</taxon>
        <taxon>Endopterygota</taxon>
        <taxon>Lepidoptera</taxon>
        <taxon>Glossata</taxon>
        <taxon>Ditrysia</taxon>
        <taxon>Papilionoidea</taxon>
        <taxon>Pieridae</taxon>
        <taxon>Dismorphiinae</taxon>
        <taxon>Leptidea</taxon>
    </lineage>
</organism>
<proteinExistence type="inferred from homology"/>
<evidence type="ECO:0000256" key="2">
    <source>
        <dbReference type="ARBA" id="ARBA00022676"/>
    </source>
</evidence>
<keyword evidence="4" id="KW-0472">Membrane</keyword>
<evidence type="ECO:0000256" key="3">
    <source>
        <dbReference type="ARBA" id="ARBA00022679"/>
    </source>
</evidence>
<dbReference type="Pfam" id="PF00201">
    <property type="entry name" value="UDPGT"/>
    <property type="match status" value="1"/>
</dbReference>
<feature type="chain" id="PRO_5022833642" description="UDP-glucuronosyltransferase" evidence="5">
    <location>
        <begin position="28"/>
        <end position="524"/>
    </location>
</feature>
<dbReference type="EMBL" id="FZQP02000482">
    <property type="protein sequence ID" value="VVC89228.1"/>
    <property type="molecule type" value="Genomic_DNA"/>
</dbReference>
<dbReference type="GO" id="GO:0008194">
    <property type="term" value="F:UDP-glycosyltransferase activity"/>
    <property type="evidence" value="ECO:0007669"/>
    <property type="project" value="InterPro"/>
</dbReference>
<evidence type="ECO:0000256" key="4">
    <source>
        <dbReference type="SAM" id="Phobius"/>
    </source>
</evidence>
<keyword evidence="7" id="KW-1185">Reference proteome</keyword>
<dbReference type="PANTHER" id="PTHR48043">
    <property type="entry name" value="EG:EG0003.4 PROTEIN-RELATED"/>
    <property type="match status" value="1"/>
</dbReference>
<accession>A0A5E4PWB8</accession>
<dbReference type="Proteomes" id="UP000324832">
    <property type="component" value="Unassembled WGS sequence"/>
</dbReference>
<evidence type="ECO:0000256" key="1">
    <source>
        <dbReference type="ARBA" id="ARBA00009995"/>
    </source>
</evidence>
<dbReference type="InterPro" id="IPR050271">
    <property type="entry name" value="UDP-glycosyltransferase"/>
</dbReference>
<dbReference type="Gene3D" id="3.40.50.2000">
    <property type="entry name" value="Glycogen Phosphorylase B"/>
    <property type="match status" value="1"/>
</dbReference>
<dbReference type="InterPro" id="IPR002213">
    <property type="entry name" value="UDP_glucos_trans"/>
</dbReference>
<dbReference type="PANTHER" id="PTHR48043:SF159">
    <property type="entry name" value="EG:EG0003.4 PROTEIN-RELATED"/>
    <property type="match status" value="1"/>
</dbReference>
<keyword evidence="5" id="KW-0732">Signal</keyword>
<keyword evidence="4" id="KW-1133">Transmembrane helix</keyword>
<feature type="transmembrane region" description="Helical" evidence="4">
    <location>
        <begin position="487"/>
        <end position="511"/>
    </location>
</feature>
<evidence type="ECO:0000256" key="5">
    <source>
        <dbReference type="SAM" id="SignalP"/>
    </source>
</evidence>
<keyword evidence="4" id="KW-0812">Transmembrane</keyword>
<protein>
    <recommendedName>
        <fullName evidence="8">UDP-glucuronosyltransferase</fullName>
    </recommendedName>
</protein>
<gene>
    <name evidence="6" type="ORF">LSINAPIS_LOCUS2407</name>
</gene>
<evidence type="ECO:0008006" key="8">
    <source>
        <dbReference type="Google" id="ProtNLM"/>
    </source>
</evidence>
<comment type="similarity">
    <text evidence="1">Belongs to the UDP-glycosyltransferase family.</text>
</comment>
<dbReference type="CDD" id="cd03784">
    <property type="entry name" value="GT1_Gtf-like"/>
    <property type="match status" value="1"/>
</dbReference>
<evidence type="ECO:0000313" key="7">
    <source>
        <dbReference type="Proteomes" id="UP000324832"/>
    </source>
</evidence>
<dbReference type="FunFam" id="3.40.50.2000:FF:000050">
    <property type="entry name" value="UDP-glucuronosyltransferase"/>
    <property type="match status" value="1"/>
</dbReference>
<feature type="signal peptide" evidence="5">
    <location>
        <begin position="1"/>
        <end position="27"/>
    </location>
</feature>
<dbReference type="AlphaFoldDB" id="A0A5E4PWB8"/>
<sequence length="524" mass="60223">MCYYFQKMALTTKFLLLVISLLCSVDAYKILVVISLPGRSHGILGEGLVRHLTNAGHEVTYITPFPPKNPPNNTKVIDVSDNNKTFKGDLLNLQNMMSKRADINSMYVMIDLCLEVLRSTVANHNVQNMLRDPTQKFDVVISEWLYAELYAGFAAVYDCPNIWFSSLEPHWMVLRLIDEMPNPAYVPDSLSSKSPPLAFMERVEELYNSIRGRFDAYYMSFWEDNYYKKYLVPYIKNKPVPTFEELKYNASLMLGNSHISLGEAYSLPQSYKPIGGYHIETDVRPLPKDLKVIMDNSLHGVIYFSMGSNLRSEHFPEKLIRRFLDIFAELKQTVIWKFEANLSDIPKNVHIVDWAPQQSILAHPNCLFFISHGGLLSTTESIHFGVPMIGIPGMVDQYMNVDRAVRRGFAIRVDLAYDMDKDLKKAINEMLNESKYRKVAKELSFIYHDRPVTPGAELVHWVEHVVKTRGALHLRSPALNVPFYQKLYLDLLALIIAFVLMVIFIASRIFCSRSVAEIQDKKRR</sequence>
<keyword evidence="2" id="KW-0328">Glycosyltransferase</keyword>
<evidence type="ECO:0000313" key="6">
    <source>
        <dbReference type="EMBL" id="VVC89228.1"/>
    </source>
</evidence>
<reference evidence="6 7" key="1">
    <citation type="submission" date="2017-07" db="EMBL/GenBank/DDBJ databases">
        <authorList>
            <person name="Talla V."/>
            <person name="Backstrom N."/>
        </authorList>
    </citation>
    <scope>NUCLEOTIDE SEQUENCE [LARGE SCALE GENOMIC DNA]</scope>
</reference>
<name>A0A5E4PWB8_9NEOP</name>